<dbReference type="Proteomes" id="UP001066276">
    <property type="component" value="Chromosome 4_1"/>
</dbReference>
<sequence length="205" mass="22866">MKGDPGREGKYPAGSKFAERHARPHEQQGQPTSLRSKLSPCPVILVCWLDTGTYPRTISRLKAQQHPDDDQYGAYYAGQYDLHMEERLVEALDFHVQDSVNKALVNALRPFAQPIFNFGVRCFGAGSGNPTLAEVNINEPGQSSSYDPLEQSINAILNDHEYEAFKSHKATPFLHSTLNISDESNSSDSDDKSTPDKTQGKRMRK</sequence>
<organism evidence="2 3">
    <name type="scientific">Pleurodeles waltl</name>
    <name type="common">Iberian ribbed newt</name>
    <dbReference type="NCBI Taxonomy" id="8319"/>
    <lineage>
        <taxon>Eukaryota</taxon>
        <taxon>Metazoa</taxon>
        <taxon>Chordata</taxon>
        <taxon>Craniata</taxon>
        <taxon>Vertebrata</taxon>
        <taxon>Euteleostomi</taxon>
        <taxon>Amphibia</taxon>
        <taxon>Batrachia</taxon>
        <taxon>Caudata</taxon>
        <taxon>Salamandroidea</taxon>
        <taxon>Salamandridae</taxon>
        <taxon>Pleurodelinae</taxon>
        <taxon>Pleurodeles</taxon>
    </lineage>
</organism>
<dbReference type="AlphaFoldDB" id="A0AAV7T9J0"/>
<proteinExistence type="predicted"/>
<accession>A0AAV7T9J0</accession>
<feature type="compositionally biased region" description="Basic and acidic residues" evidence="1">
    <location>
        <begin position="1"/>
        <end position="10"/>
    </location>
</feature>
<comment type="caution">
    <text evidence="2">The sequence shown here is derived from an EMBL/GenBank/DDBJ whole genome shotgun (WGS) entry which is preliminary data.</text>
</comment>
<keyword evidence="3" id="KW-1185">Reference proteome</keyword>
<feature type="region of interest" description="Disordered" evidence="1">
    <location>
        <begin position="178"/>
        <end position="205"/>
    </location>
</feature>
<feature type="region of interest" description="Disordered" evidence="1">
    <location>
        <begin position="1"/>
        <end position="35"/>
    </location>
</feature>
<evidence type="ECO:0000256" key="1">
    <source>
        <dbReference type="SAM" id="MobiDB-lite"/>
    </source>
</evidence>
<dbReference type="EMBL" id="JANPWB010000007">
    <property type="protein sequence ID" value="KAJ1173157.1"/>
    <property type="molecule type" value="Genomic_DNA"/>
</dbReference>
<gene>
    <name evidence="2" type="ORF">NDU88_004998</name>
</gene>
<feature type="compositionally biased region" description="Basic and acidic residues" evidence="1">
    <location>
        <begin position="189"/>
        <end position="199"/>
    </location>
</feature>
<name>A0AAV7T9J0_PLEWA</name>
<evidence type="ECO:0000313" key="3">
    <source>
        <dbReference type="Proteomes" id="UP001066276"/>
    </source>
</evidence>
<protein>
    <submittedName>
        <fullName evidence="2">Uncharacterized protein</fullName>
    </submittedName>
</protein>
<evidence type="ECO:0000313" key="2">
    <source>
        <dbReference type="EMBL" id="KAJ1173157.1"/>
    </source>
</evidence>
<reference evidence="2" key="1">
    <citation type="journal article" date="2022" name="bioRxiv">
        <title>Sequencing and chromosome-scale assembly of the giantPleurodeles waltlgenome.</title>
        <authorList>
            <person name="Brown T."/>
            <person name="Elewa A."/>
            <person name="Iarovenko S."/>
            <person name="Subramanian E."/>
            <person name="Araus A.J."/>
            <person name="Petzold A."/>
            <person name="Susuki M."/>
            <person name="Suzuki K.-i.T."/>
            <person name="Hayashi T."/>
            <person name="Toyoda A."/>
            <person name="Oliveira C."/>
            <person name="Osipova E."/>
            <person name="Leigh N.D."/>
            <person name="Simon A."/>
            <person name="Yun M.H."/>
        </authorList>
    </citation>
    <scope>NUCLEOTIDE SEQUENCE</scope>
    <source>
        <strain evidence="2">20211129_DDA</strain>
        <tissue evidence="2">Liver</tissue>
    </source>
</reference>
<feature type="compositionally biased region" description="Basic and acidic residues" evidence="1">
    <location>
        <begin position="17"/>
        <end position="26"/>
    </location>
</feature>